<feature type="transmembrane region" description="Helical" evidence="1">
    <location>
        <begin position="43"/>
        <end position="61"/>
    </location>
</feature>
<name>A0A7G9GMY7_9FIRM</name>
<sequence>MKQDQDTTIRKSIVKWVIAISSGIVYIFMALSELIYHQAIETLLILLFIGFLFPFYVLLIIEPDISTRQKFDKWFAIVLVWLFLSYFGYLDMRSRGLKEYGTAQYMAGWTGKMKVTHFHDDFYEIPFEESALQVKEHPLRNWMMGHIFGTPELDEPRYIMRKTKDEEDLKNLLREMNTDFLYNQISLKPLNQNIHAENGYEVYDRNQKLLCSIIIVEHDDYNTLEVRK</sequence>
<reference evidence="2 3" key="1">
    <citation type="submission" date="2020-08" db="EMBL/GenBank/DDBJ databases">
        <authorList>
            <person name="Liu C."/>
            <person name="Sun Q."/>
        </authorList>
    </citation>
    <scope>NUCLEOTIDE SEQUENCE [LARGE SCALE GENOMIC DNA]</scope>
    <source>
        <strain evidence="2 3">NSJ-61</strain>
    </source>
</reference>
<accession>A0A7G9GMY7</accession>
<dbReference type="AlphaFoldDB" id="A0A7G9GMY7"/>
<evidence type="ECO:0000313" key="2">
    <source>
        <dbReference type="EMBL" id="QNM12169.1"/>
    </source>
</evidence>
<dbReference type="Proteomes" id="UP000515856">
    <property type="component" value="Chromosome"/>
</dbReference>
<feature type="transmembrane region" description="Helical" evidence="1">
    <location>
        <begin position="12"/>
        <end position="31"/>
    </location>
</feature>
<keyword evidence="1" id="KW-1133">Transmembrane helix</keyword>
<evidence type="ECO:0000256" key="1">
    <source>
        <dbReference type="SAM" id="Phobius"/>
    </source>
</evidence>
<proteinExistence type="predicted"/>
<evidence type="ECO:0000313" key="3">
    <source>
        <dbReference type="Proteomes" id="UP000515856"/>
    </source>
</evidence>
<dbReference type="EMBL" id="CP060636">
    <property type="protein sequence ID" value="QNM12169.1"/>
    <property type="molecule type" value="Genomic_DNA"/>
</dbReference>
<keyword evidence="3" id="KW-1185">Reference proteome</keyword>
<protein>
    <submittedName>
        <fullName evidence="2">Uncharacterized protein</fullName>
    </submittedName>
</protein>
<dbReference type="KEGG" id="ehn:H9Q80_18310"/>
<dbReference type="RefSeq" id="WP_117536684.1">
    <property type="nucleotide sequence ID" value="NZ_CP060636.1"/>
</dbReference>
<organism evidence="2 3">
    <name type="scientific">[Eubacterium] hominis</name>
    <dbReference type="NCBI Taxonomy" id="2764325"/>
    <lineage>
        <taxon>Bacteria</taxon>
        <taxon>Bacillati</taxon>
        <taxon>Bacillota</taxon>
        <taxon>Erysipelotrichia</taxon>
        <taxon>Erysipelotrichales</taxon>
        <taxon>Erysipelotrichaceae</taxon>
        <taxon>Amedibacillus</taxon>
    </lineage>
</organism>
<feature type="transmembrane region" description="Helical" evidence="1">
    <location>
        <begin position="73"/>
        <end position="90"/>
    </location>
</feature>
<gene>
    <name evidence="2" type="ORF">H9Q80_18310</name>
</gene>
<keyword evidence="1" id="KW-0812">Transmembrane</keyword>
<keyword evidence="1" id="KW-0472">Membrane</keyword>